<feature type="domain" description="DHHA1" evidence="2">
    <location>
        <begin position="235"/>
        <end position="313"/>
    </location>
</feature>
<gene>
    <name evidence="3" type="ORF">DY78_GL000592</name>
</gene>
<protein>
    <submittedName>
        <fullName evidence="3">Exopolyphosphatase-related protein</fullName>
    </submittedName>
</protein>
<sequence>MKSNAVLDAIVSSIEKMDRIFVYRHTNPDPDAIGTQYGLVQGLQTSFPSKTIITMDAVPTPLAWIGQSDTTVTPTADDLIVVVDCANHQRIAGAIPTDAFVIKIDHHPNNDPFGQLNWVDETYSSCAEMIYDLFASHPQQLTLKTAAATSLYAGIIGDTIRFSTPETTARTLQIAANLAALGVDVTAVSHHEMDLNPGLSKLCGYVLSQLTVDDHGLGYLILTQKVLSGFGLAYGEEDAVVSLPGSLTNVNVWLFFIETPDGKFRVHFRSKALPINAIAKEFNGGGHPLASGAFVPDLTAVKQVLQRMQAYMND</sequence>
<dbReference type="InterPro" id="IPR001667">
    <property type="entry name" value="DDH_dom"/>
</dbReference>
<evidence type="ECO:0000313" key="3">
    <source>
        <dbReference type="EMBL" id="KRO26819.1"/>
    </source>
</evidence>
<dbReference type="PANTHER" id="PTHR47618:SF1">
    <property type="entry name" value="BIFUNCTIONAL OLIGORIBONUCLEASE AND PAP PHOSPHATASE NRNA"/>
    <property type="match status" value="1"/>
</dbReference>
<dbReference type="Pfam" id="PF01368">
    <property type="entry name" value="DHH"/>
    <property type="match status" value="1"/>
</dbReference>
<feature type="domain" description="DDH" evidence="1">
    <location>
        <begin position="19"/>
        <end position="155"/>
    </location>
</feature>
<evidence type="ECO:0000313" key="4">
    <source>
        <dbReference type="Proteomes" id="UP000050920"/>
    </source>
</evidence>
<dbReference type="Pfam" id="PF02272">
    <property type="entry name" value="DHHA1"/>
    <property type="match status" value="1"/>
</dbReference>
<organism evidence="3 4">
    <name type="scientific">Lactiplantibacillus fabifermentans DSM 21115</name>
    <dbReference type="NCBI Taxonomy" id="1413187"/>
    <lineage>
        <taxon>Bacteria</taxon>
        <taxon>Bacillati</taxon>
        <taxon>Bacillota</taxon>
        <taxon>Bacilli</taxon>
        <taxon>Lactobacillales</taxon>
        <taxon>Lactobacillaceae</taxon>
        <taxon>Lactiplantibacillus</taxon>
    </lineage>
</organism>
<dbReference type="EMBL" id="AYGX02000104">
    <property type="protein sequence ID" value="KRO26819.1"/>
    <property type="molecule type" value="Genomic_DNA"/>
</dbReference>
<dbReference type="InterPro" id="IPR003156">
    <property type="entry name" value="DHHA1_dom"/>
</dbReference>
<dbReference type="AlphaFoldDB" id="A0A0R2NSA1"/>
<dbReference type="Gene3D" id="3.90.1640.10">
    <property type="entry name" value="inorganic pyrophosphatase (n-terminal core)"/>
    <property type="match status" value="1"/>
</dbReference>
<dbReference type="Proteomes" id="UP000050920">
    <property type="component" value="Unassembled WGS sequence"/>
</dbReference>
<reference evidence="3 4" key="1">
    <citation type="journal article" date="2015" name="Genome Announc.">
        <title>Expanding the biotechnology potential of lactobacilli through comparative genomics of 213 strains and associated genera.</title>
        <authorList>
            <person name="Sun Z."/>
            <person name="Harris H.M."/>
            <person name="McCann A."/>
            <person name="Guo C."/>
            <person name="Argimon S."/>
            <person name="Zhang W."/>
            <person name="Yang X."/>
            <person name="Jeffery I.B."/>
            <person name="Cooney J.C."/>
            <person name="Kagawa T.F."/>
            <person name="Liu W."/>
            <person name="Song Y."/>
            <person name="Salvetti E."/>
            <person name="Wrobel A."/>
            <person name="Rasinkangas P."/>
            <person name="Parkhill J."/>
            <person name="Rea M.C."/>
            <person name="O'Sullivan O."/>
            <person name="Ritari J."/>
            <person name="Douillard F.P."/>
            <person name="Paul Ross R."/>
            <person name="Yang R."/>
            <person name="Briner A.E."/>
            <person name="Felis G.E."/>
            <person name="de Vos W.M."/>
            <person name="Barrangou R."/>
            <person name="Klaenhammer T.R."/>
            <person name="Caufield P.W."/>
            <person name="Cui Y."/>
            <person name="Zhang H."/>
            <person name="O'Toole P.W."/>
        </authorList>
    </citation>
    <scope>NUCLEOTIDE SEQUENCE [LARGE SCALE GENOMIC DNA]</scope>
    <source>
        <strain evidence="3 4">DSM 21115</strain>
    </source>
</reference>
<evidence type="ECO:0000259" key="2">
    <source>
        <dbReference type="Pfam" id="PF02272"/>
    </source>
</evidence>
<dbReference type="PANTHER" id="PTHR47618">
    <property type="entry name" value="BIFUNCTIONAL OLIGORIBONUCLEASE AND PAP PHOSPHATASE NRNA"/>
    <property type="match status" value="1"/>
</dbReference>
<keyword evidence="4" id="KW-1185">Reference proteome</keyword>
<dbReference type="GO" id="GO:0003676">
    <property type="term" value="F:nucleic acid binding"/>
    <property type="evidence" value="ECO:0007669"/>
    <property type="project" value="InterPro"/>
</dbReference>
<name>A0A0R2NSA1_9LACO</name>
<dbReference type="SUPFAM" id="SSF64182">
    <property type="entry name" value="DHH phosphoesterases"/>
    <property type="match status" value="1"/>
</dbReference>
<evidence type="ECO:0000259" key="1">
    <source>
        <dbReference type="Pfam" id="PF01368"/>
    </source>
</evidence>
<dbReference type="RefSeq" id="WP_024624224.1">
    <property type="nucleotide sequence ID" value="NZ_AYGX02000104.1"/>
</dbReference>
<comment type="caution">
    <text evidence="3">The sequence shown here is derived from an EMBL/GenBank/DDBJ whole genome shotgun (WGS) entry which is preliminary data.</text>
</comment>
<dbReference type="InterPro" id="IPR051319">
    <property type="entry name" value="Oligoribo/pAp-PDE_c-di-AMP_PDE"/>
</dbReference>
<dbReference type="Gene3D" id="3.10.310.30">
    <property type="match status" value="1"/>
</dbReference>
<dbReference type="InterPro" id="IPR038763">
    <property type="entry name" value="DHH_sf"/>
</dbReference>
<proteinExistence type="predicted"/>
<accession>A0A0R2NSA1</accession>